<keyword evidence="2" id="KW-1185">Reference proteome</keyword>
<organism evidence="1 2">
    <name type="scientific">Thalictrum thalictroides</name>
    <name type="common">Rue-anemone</name>
    <name type="synonym">Anemone thalictroides</name>
    <dbReference type="NCBI Taxonomy" id="46969"/>
    <lineage>
        <taxon>Eukaryota</taxon>
        <taxon>Viridiplantae</taxon>
        <taxon>Streptophyta</taxon>
        <taxon>Embryophyta</taxon>
        <taxon>Tracheophyta</taxon>
        <taxon>Spermatophyta</taxon>
        <taxon>Magnoliopsida</taxon>
        <taxon>Ranunculales</taxon>
        <taxon>Ranunculaceae</taxon>
        <taxon>Thalictroideae</taxon>
        <taxon>Thalictrum</taxon>
    </lineage>
</organism>
<comment type="caution">
    <text evidence="1">The sequence shown here is derived from an EMBL/GenBank/DDBJ whole genome shotgun (WGS) entry which is preliminary data.</text>
</comment>
<dbReference type="AlphaFoldDB" id="A0A7J6VZ07"/>
<accession>A0A7J6VZ07</accession>
<protein>
    <submittedName>
        <fullName evidence="1">Uncharacterized protein</fullName>
    </submittedName>
</protein>
<evidence type="ECO:0000313" key="1">
    <source>
        <dbReference type="EMBL" id="KAF5190359.1"/>
    </source>
</evidence>
<dbReference type="Proteomes" id="UP000554482">
    <property type="component" value="Unassembled WGS sequence"/>
</dbReference>
<dbReference type="EMBL" id="JABWDY010024306">
    <property type="protein sequence ID" value="KAF5190359.1"/>
    <property type="molecule type" value="Genomic_DNA"/>
</dbReference>
<name>A0A7J6VZ07_THATH</name>
<reference evidence="1 2" key="1">
    <citation type="submission" date="2020-06" db="EMBL/GenBank/DDBJ databases">
        <title>Transcriptomic and genomic resources for Thalictrum thalictroides and T. hernandezii: Facilitating candidate gene discovery in an emerging model plant lineage.</title>
        <authorList>
            <person name="Arias T."/>
            <person name="Riano-Pachon D.M."/>
            <person name="Di Stilio V.S."/>
        </authorList>
    </citation>
    <scope>NUCLEOTIDE SEQUENCE [LARGE SCALE GENOMIC DNA]</scope>
    <source>
        <strain evidence="2">cv. WT478/WT964</strain>
        <tissue evidence="1">Leaves</tissue>
    </source>
</reference>
<sequence>QLIYPLSISQGSKVPLPESSHVSVAYMGRPSFMILIFLHKVGLLSPSCKKNLATAEFAMAEIPAIHLLRQTNDNPLMQ</sequence>
<evidence type="ECO:0000313" key="2">
    <source>
        <dbReference type="Proteomes" id="UP000554482"/>
    </source>
</evidence>
<gene>
    <name evidence="1" type="ORF">FRX31_020054</name>
</gene>
<feature type="non-terminal residue" evidence="1">
    <location>
        <position position="1"/>
    </location>
</feature>
<proteinExistence type="predicted"/>